<name>A0A210QN72_MIZYE</name>
<reference evidence="6 7" key="1">
    <citation type="journal article" date="2017" name="Nat. Ecol. Evol.">
        <title>Scallop genome provides insights into evolution of bilaterian karyotype and development.</title>
        <authorList>
            <person name="Wang S."/>
            <person name="Zhang J."/>
            <person name="Jiao W."/>
            <person name="Li J."/>
            <person name="Xun X."/>
            <person name="Sun Y."/>
            <person name="Guo X."/>
            <person name="Huan P."/>
            <person name="Dong B."/>
            <person name="Zhang L."/>
            <person name="Hu X."/>
            <person name="Sun X."/>
            <person name="Wang J."/>
            <person name="Zhao C."/>
            <person name="Wang Y."/>
            <person name="Wang D."/>
            <person name="Huang X."/>
            <person name="Wang R."/>
            <person name="Lv J."/>
            <person name="Li Y."/>
            <person name="Zhang Z."/>
            <person name="Liu B."/>
            <person name="Lu W."/>
            <person name="Hui Y."/>
            <person name="Liang J."/>
            <person name="Zhou Z."/>
            <person name="Hou R."/>
            <person name="Li X."/>
            <person name="Liu Y."/>
            <person name="Li H."/>
            <person name="Ning X."/>
            <person name="Lin Y."/>
            <person name="Zhao L."/>
            <person name="Xing Q."/>
            <person name="Dou J."/>
            <person name="Li Y."/>
            <person name="Mao J."/>
            <person name="Guo H."/>
            <person name="Dou H."/>
            <person name="Li T."/>
            <person name="Mu C."/>
            <person name="Jiang W."/>
            <person name="Fu Q."/>
            <person name="Fu X."/>
            <person name="Miao Y."/>
            <person name="Liu J."/>
            <person name="Yu Q."/>
            <person name="Li R."/>
            <person name="Liao H."/>
            <person name="Li X."/>
            <person name="Kong Y."/>
            <person name="Jiang Z."/>
            <person name="Chourrout D."/>
            <person name="Li R."/>
            <person name="Bao Z."/>
        </authorList>
    </citation>
    <scope>NUCLEOTIDE SEQUENCE [LARGE SCALE GENOMIC DNA]</scope>
    <source>
        <strain evidence="6 7">PY_sf001</strain>
    </source>
</reference>
<evidence type="ECO:0000313" key="6">
    <source>
        <dbReference type="EMBL" id="OWF50190.1"/>
    </source>
</evidence>
<accession>A0A210QN72</accession>
<dbReference type="EMBL" id="NEDP02002733">
    <property type="protein sequence ID" value="OWF50190.1"/>
    <property type="molecule type" value="Genomic_DNA"/>
</dbReference>
<dbReference type="STRING" id="6573.A0A210QN72"/>
<dbReference type="Gene3D" id="3.30.40.10">
    <property type="entry name" value="Zinc/RING finger domain, C3HC4 (zinc finger)"/>
    <property type="match status" value="1"/>
</dbReference>
<comment type="caution">
    <text evidence="6">The sequence shown here is derived from an EMBL/GenBank/DDBJ whole genome shotgun (WGS) entry which is preliminary data.</text>
</comment>
<dbReference type="OrthoDB" id="6040932at2759"/>
<keyword evidence="3" id="KW-0862">Zinc</keyword>
<organism evidence="6 7">
    <name type="scientific">Mizuhopecten yessoensis</name>
    <name type="common">Japanese scallop</name>
    <name type="synonym">Patinopecten yessoensis</name>
    <dbReference type="NCBI Taxonomy" id="6573"/>
    <lineage>
        <taxon>Eukaryota</taxon>
        <taxon>Metazoa</taxon>
        <taxon>Spiralia</taxon>
        <taxon>Lophotrochozoa</taxon>
        <taxon>Mollusca</taxon>
        <taxon>Bivalvia</taxon>
        <taxon>Autobranchia</taxon>
        <taxon>Pteriomorphia</taxon>
        <taxon>Pectinida</taxon>
        <taxon>Pectinoidea</taxon>
        <taxon>Pectinidae</taxon>
        <taxon>Mizuhopecten</taxon>
    </lineage>
</organism>
<dbReference type="AlphaFoldDB" id="A0A210QN72"/>
<dbReference type="InterPro" id="IPR001841">
    <property type="entry name" value="Znf_RING"/>
</dbReference>
<evidence type="ECO:0000313" key="7">
    <source>
        <dbReference type="Proteomes" id="UP000242188"/>
    </source>
</evidence>
<evidence type="ECO:0000256" key="4">
    <source>
        <dbReference type="PROSITE-ProRule" id="PRU00175"/>
    </source>
</evidence>
<feature type="domain" description="RING-type" evidence="5">
    <location>
        <begin position="47"/>
        <end position="75"/>
    </location>
</feature>
<sequence>MAREDGTLQLYDVSVGGKPVDYSPAFKHNHEEYEKSREITQFPDTFPCGHVLCHQCVRRYVARYPLSAWCCPLCDRELFHNNNQGETTVSSHRDEEDESLLVNLDEIVQKFNGINHSIRRIKTEEVQARSVGVTYSACPCDMCGHEHGKLNVIQEYNCLKVEHNRPSISDRRFCRLANSTVVTTFHSKINSACVCVPCTFREIQDHPDRYYALTEGTSYYEDNSNDSNYALAEVGKLLTRHITPVKALQGKNMIEIEHNIRISERGDWFDFRDTSEQIKRTIGSQEKNLVKIARKRIEDTGHLYHVQETNSVDYGAGETVV</sequence>
<evidence type="ECO:0000259" key="5">
    <source>
        <dbReference type="PROSITE" id="PS50089"/>
    </source>
</evidence>
<protein>
    <recommendedName>
        <fullName evidence="5">RING-type domain-containing protein</fullName>
    </recommendedName>
</protein>
<keyword evidence="2 4" id="KW-0863">Zinc-finger</keyword>
<dbReference type="PROSITE" id="PS00518">
    <property type="entry name" value="ZF_RING_1"/>
    <property type="match status" value="1"/>
</dbReference>
<dbReference type="SUPFAM" id="SSF57850">
    <property type="entry name" value="RING/U-box"/>
    <property type="match status" value="1"/>
</dbReference>
<dbReference type="Proteomes" id="UP000242188">
    <property type="component" value="Unassembled WGS sequence"/>
</dbReference>
<dbReference type="InterPro" id="IPR017907">
    <property type="entry name" value="Znf_RING_CS"/>
</dbReference>
<dbReference type="PROSITE" id="PS50089">
    <property type="entry name" value="ZF_RING_2"/>
    <property type="match status" value="1"/>
</dbReference>
<keyword evidence="7" id="KW-1185">Reference proteome</keyword>
<dbReference type="GO" id="GO:0008270">
    <property type="term" value="F:zinc ion binding"/>
    <property type="evidence" value="ECO:0007669"/>
    <property type="project" value="UniProtKB-KW"/>
</dbReference>
<proteinExistence type="predicted"/>
<evidence type="ECO:0000256" key="3">
    <source>
        <dbReference type="ARBA" id="ARBA00022833"/>
    </source>
</evidence>
<dbReference type="InterPro" id="IPR013083">
    <property type="entry name" value="Znf_RING/FYVE/PHD"/>
</dbReference>
<evidence type="ECO:0000256" key="1">
    <source>
        <dbReference type="ARBA" id="ARBA00022723"/>
    </source>
</evidence>
<gene>
    <name evidence="6" type="ORF">KP79_PYT06720</name>
</gene>
<evidence type="ECO:0000256" key="2">
    <source>
        <dbReference type="ARBA" id="ARBA00022771"/>
    </source>
</evidence>
<keyword evidence="1" id="KW-0479">Metal-binding</keyword>